<protein>
    <submittedName>
        <fullName evidence="2">Class I transcription factor A, subunit 4</fullName>
    </submittedName>
</protein>
<dbReference type="Proteomes" id="UP000195570">
    <property type="component" value="Unassembled WGS sequence"/>
</dbReference>
<accession>A0A1G4IFN8</accession>
<evidence type="ECO:0000256" key="1">
    <source>
        <dbReference type="SAM" id="SignalP"/>
    </source>
</evidence>
<dbReference type="EMBL" id="CZPT02001585">
    <property type="protein sequence ID" value="SCU71178.1"/>
    <property type="molecule type" value="Genomic_DNA"/>
</dbReference>
<keyword evidence="3" id="KW-1185">Reference proteome</keyword>
<gene>
    <name evidence="2" type="ORF">TEOVI_000275800</name>
</gene>
<dbReference type="VEuPathDB" id="TriTrypDB:TEOVI_000275800"/>
<name>A0A1G4IFN8_TRYEQ</name>
<reference evidence="2" key="1">
    <citation type="submission" date="2016-09" db="EMBL/GenBank/DDBJ databases">
        <authorList>
            <person name="Hebert L."/>
            <person name="Moumen B."/>
        </authorList>
    </citation>
    <scope>NUCLEOTIDE SEQUENCE [LARGE SCALE GENOMIC DNA]</scope>
    <source>
        <strain evidence="2">OVI</strain>
    </source>
</reference>
<evidence type="ECO:0000313" key="2">
    <source>
        <dbReference type="EMBL" id="SCU71178.1"/>
    </source>
</evidence>
<proteinExistence type="predicted"/>
<organism evidence="2 3">
    <name type="scientific">Trypanosoma equiperdum</name>
    <dbReference type="NCBI Taxonomy" id="5694"/>
    <lineage>
        <taxon>Eukaryota</taxon>
        <taxon>Discoba</taxon>
        <taxon>Euglenozoa</taxon>
        <taxon>Kinetoplastea</taxon>
        <taxon>Metakinetoplastina</taxon>
        <taxon>Trypanosomatida</taxon>
        <taxon>Trypanosomatidae</taxon>
        <taxon>Trypanosoma</taxon>
    </lineage>
</organism>
<dbReference type="AlphaFoldDB" id="A0A1G4IFN8"/>
<keyword evidence="1" id="KW-0732">Signal</keyword>
<dbReference type="GeneID" id="92376698"/>
<feature type="signal peptide" evidence="1">
    <location>
        <begin position="1"/>
        <end position="18"/>
    </location>
</feature>
<dbReference type="RefSeq" id="XP_067081884.1">
    <property type="nucleotide sequence ID" value="XM_067225783.1"/>
</dbReference>
<sequence>MSTLASALPLLATKNVLCGVTGSTIQFFCDLTRDYGPTSTKKSVIIASSCGNRPIGTTGAHIVLNVFFAKETKPQLDEDTLAPLRTREVFGLYCYRSVVGEKILCIEVDFNDVGTKKVGKGRGTVLATSRGCRPLGNTGIYCSFNCLRSLGAPSNLSELSSVFQPSTHPVGEKVDLGNGFIMNVESSTQITIVYECGRDEMCDTVRLRPYLLNGVINLNMCIRCGVKRNAAYENESSKKRTLLLSNSSVFAKPSLTARNAKARYTVTPGVNTERIRLEVRFDPTYIHYNGGWNEPIIVSNTGGWVTLEDGVMFTFCAHRSPVSLASDTVVDAVREVLGGFSPEELAYLRFKEVYRKVFEKVGTANAEEDDMKEEVRLAIISHFHRRAF</sequence>
<comment type="caution">
    <text evidence="2">The sequence shown here is derived from an EMBL/GenBank/DDBJ whole genome shotgun (WGS) entry which is preliminary data.</text>
</comment>
<feature type="chain" id="PRO_5009235455" evidence="1">
    <location>
        <begin position="19"/>
        <end position="388"/>
    </location>
</feature>
<evidence type="ECO:0000313" key="3">
    <source>
        <dbReference type="Proteomes" id="UP000195570"/>
    </source>
</evidence>